<dbReference type="Gene3D" id="2.130.10.10">
    <property type="entry name" value="YVTN repeat-like/Quinoprotein amine dehydrogenase"/>
    <property type="match status" value="1"/>
</dbReference>
<dbReference type="InterPro" id="IPR015943">
    <property type="entry name" value="WD40/YVTN_repeat-like_dom_sf"/>
</dbReference>
<accession>A0A422P320</accession>
<comment type="caution">
    <text evidence="1">The sequence shown here is derived from an EMBL/GenBank/DDBJ whole genome shotgun (WGS) entry which is preliminary data.</text>
</comment>
<dbReference type="AlphaFoldDB" id="A0A422P320"/>
<keyword evidence="2" id="KW-1185">Reference proteome</keyword>
<dbReference type="VEuPathDB" id="TriTrypDB:TRSC58_00195"/>
<dbReference type="SUPFAM" id="SSF50978">
    <property type="entry name" value="WD40 repeat-like"/>
    <property type="match status" value="1"/>
</dbReference>
<evidence type="ECO:0000313" key="1">
    <source>
        <dbReference type="EMBL" id="RNF12108.1"/>
    </source>
</evidence>
<dbReference type="PANTHER" id="PTHR13211:SF0">
    <property type="entry name" value="TELOMERASE CAJAL BODY PROTEIN 1"/>
    <property type="match status" value="1"/>
</dbReference>
<name>A0A422P320_TRYRA</name>
<dbReference type="PANTHER" id="PTHR13211">
    <property type="entry name" value="TELOMERASE CAJAL BODY PROTEIN 1"/>
    <property type="match status" value="1"/>
</dbReference>
<dbReference type="EMBL" id="MKGL01000009">
    <property type="protein sequence ID" value="RNF12108.1"/>
    <property type="molecule type" value="Genomic_DNA"/>
</dbReference>
<sequence length="393" mass="42671">MRPPVGPMAAEAPKDVLFRRLAVAPDYSAEHKGDILATWSNCSVPLLATSIEKGDNVLSVHLDRSLPWVKLPFPAIDVAWCPFKEGDSYASFLTACRSCPLQLWDTDDASLRASYVCHNALGKPEGPHSLLWSRCRTFVVGGYGGADDHVHVRLYDVLREGSTTQASYQSRCSKGIVSALADGPAPYEESLLLAGFIRSGNVDVIDTRHLGAAAVLRGLRSGAAQIQAHPTSEYLVYAAGRLGDNRIVCWDLRKSNQILLSVERKLCTQQPAFFGFLRSQEAGKQRGRLVSATHDGGILVFDVDNAAAPPRRMHASLGPTAGLAVLEDEGTVVVTVGKRQYPIRDTYEANGGESKMCKRRGKRERVSFDDSESETESEPCGEECATGVAVLRV</sequence>
<evidence type="ECO:0000313" key="2">
    <source>
        <dbReference type="Proteomes" id="UP000283634"/>
    </source>
</evidence>
<reference evidence="1 2" key="1">
    <citation type="journal article" date="2018" name="BMC Genomics">
        <title>Genomic comparison of Trypanosoma conorhini and Trypanosoma rangeli to Trypanosoma cruzi strains of high and low virulence.</title>
        <authorList>
            <person name="Bradwell K.R."/>
            <person name="Koparde V.N."/>
            <person name="Matveyev A.V."/>
            <person name="Serrano M.G."/>
            <person name="Alves J.M."/>
            <person name="Parikh H."/>
            <person name="Huang B."/>
            <person name="Lee V."/>
            <person name="Espinosa-Alvarez O."/>
            <person name="Ortiz P.A."/>
            <person name="Costa-Martins A.G."/>
            <person name="Teixeira M.M."/>
            <person name="Buck G.A."/>
        </authorList>
    </citation>
    <scope>NUCLEOTIDE SEQUENCE [LARGE SCALE GENOMIC DNA]</scope>
    <source>
        <strain evidence="1 2">AM80</strain>
    </source>
</reference>
<dbReference type="InterPro" id="IPR036322">
    <property type="entry name" value="WD40_repeat_dom_sf"/>
</dbReference>
<dbReference type="GeneID" id="40324462"/>
<dbReference type="Proteomes" id="UP000283634">
    <property type="component" value="Unassembled WGS sequence"/>
</dbReference>
<dbReference type="OMA" id="DSRIACW"/>
<organism evidence="1 2">
    <name type="scientific">Trypanosoma rangeli</name>
    <dbReference type="NCBI Taxonomy" id="5698"/>
    <lineage>
        <taxon>Eukaryota</taxon>
        <taxon>Discoba</taxon>
        <taxon>Euglenozoa</taxon>
        <taxon>Kinetoplastea</taxon>
        <taxon>Metakinetoplastina</taxon>
        <taxon>Trypanosomatida</taxon>
        <taxon>Trypanosomatidae</taxon>
        <taxon>Trypanosoma</taxon>
        <taxon>Herpetosoma</taxon>
    </lineage>
</organism>
<dbReference type="OrthoDB" id="239865at2759"/>
<protein>
    <submittedName>
        <fullName evidence="1">Transducin family protein / WD-40 repeat family protein</fullName>
    </submittedName>
</protein>
<dbReference type="InterPro" id="IPR051150">
    <property type="entry name" value="SWT21/TCAB1_mRNA_Telomere"/>
</dbReference>
<gene>
    <name evidence="1" type="ORF">TraAM80_00529</name>
</gene>
<dbReference type="RefSeq" id="XP_029242575.1">
    <property type="nucleotide sequence ID" value="XM_029377602.1"/>
</dbReference>
<proteinExistence type="predicted"/>